<protein>
    <recommendedName>
        <fullName evidence="4">DUF2975 domain-containing protein</fullName>
    </recommendedName>
</protein>
<evidence type="ECO:0008006" key="4">
    <source>
        <dbReference type="Google" id="ProtNLM"/>
    </source>
</evidence>
<feature type="transmembrane region" description="Helical" evidence="1">
    <location>
        <begin position="21"/>
        <end position="44"/>
    </location>
</feature>
<dbReference type="EMBL" id="BAABYW010000001">
    <property type="protein sequence ID" value="GAA6408165.1"/>
    <property type="molecule type" value="Genomic_DNA"/>
</dbReference>
<dbReference type="Proteomes" id="UP001600943">
    <property type="component" value="Unassembled WGS sequence"/>
</dbReference>
<dbReference type="InterPro" id="IPR021354">
    <property type="entry name" value="DUF2975"/>
</dbReference>
<gene>
    <name evidence="2" type="ORF">K040078D81_22820</name>
</gene>
<feature type="transmembrane region" description="Helical" evidence="1">
    <location>
        <begin position="64"/>
        <end position="82"/>
    </location>
</feature>
<evidence type="ECO:0000313" key="2">
    <source>
        <dbReference type="EMBL" id="GAA6408165.1"/>
    </source>
</evidence>
<keyword evidence="1" id="KW-0472">Membrane</keyword>
<reference evidence="2 3" key="1">
    <citation type="submission" date="2024-04" db="EMBL/GenBank/DDBJ databases">
        <title>Defined microbial consortia suppress multidrug-resistant proinflammatory Enterobacteriaceae via ecological control.</title>
        <authorList>
            <person name="Furuichi M."/>
            <person name="Kawaguchi T."/>
            <person name="Pust M."/>
            <person name="Yasuma K."/>
            <person name="Plichta D."/>
            <person name="Hasegawa N."/>
            <person name="Ohya T."/>
            <person name="Bhattarai S."/>
            <person name="Sasajima S."/>
            <person name="Aoto Y."/>
            <person name="Tuganbaev T."/>
            <person name="Yaginuma M."/>
            <person name="Ueda M."/>
            <person name="Okahashi N."/>
            <person name="Amafuji K."/>
            <person name="Kiridooshi Y."/>
            <person name="Sugita K."/>
            <person name="Strazar M."/>
            <person name="Skelly A."/>
            <person name="Suda W."/>
            <person name="Hattori M."/>
            <person name="Nakamoto N."/>
            <person name="Caballero S."/>
            <person name="Norman J."/>
            <person name="Olle B."/>
            <person name="Tanoue T."/>
            <person name="Arita M."/>
            <person name="Bucci V."/>
            <person name="Atarashi K."/>
            <person name="Xavier R."/>
            <person name="Honda K."/>
        </authorList>
    </citation>
    <scope>NUCLEOTIDE SEQUENCE [LARGE SCALE GENOMIC DNA]</scope>
    <source>
        <strain evidence="3">k04-0078-D8-1</strain>
    </source>
</reference>
<keyword evidence="3" id="KW-1185">Reference proteome</keyword>
<evidence type="ECO:0000256" key="1">
    <source>
        <dbReference type="SAM" id="Phobius"/>
    </source>
</evidence>
<organism evidence="2 3">
    <name type="scientific">Blautia hominis</name>
    <dbReference type="NCBI Taxonomy" id="2025493"/>
    <lineage>
        <taxon>Bacteria</taxon>
        <taxon>Bacillati</taxon>
        <taxon>Bacillota</taxon>
        <taxon>Clostridia</taxon>
        <taxon>Lachnospirales</taxon>
        <taxon>Lachnospiraceae</taxon>
        <taxon>Blautia</taxon>
    </lineage>
</organism>
<dbReference type="RefSeq" id="WP_095173150.1">
    <property type="nucleotide sequence ID" value="NZ_BAABYW010000001.1"/>
</dbReference>
<sequence length="163" mass="18702">MGENDFSTNVNRGKKKFSKKLKFLLMLAIFLTGILVMVGFAGLYEMLEKELWKSEDITGTAYELITYLINFTIFISLIRIYASKQFFIHSLSNYFLMIGWIIIGTSFTITHFPTYSSNGFVIMQFGSFVLIDGKMFVFGILFLVLGSLIKEGTEMQKEMDEIL</sequence>
<feature type="transmembrane region" description="Helical" evidence="1">
    <location>
        <begin position="125"/>
        <end position="149"/>
    </location>
</feature>
<dbReference type="Pfam" id="PF11188">
    <property type="entry name" value="DUF2975"/>
    <property type="match status" value="1"/>
</dbReference>
<proteinExistence type="predicted"/>
<name>A0ABQ0B9M8_9FIRM</name>
<evidence type="ECO:0000313" key="3">
    <source>
        <dbReference type="Proteomes" id="UP001600943"/>
    </source>
</evidence>
<feature type="transmembrane region" description="Helical" evidence="1">
    <location>
        <begin position="94"/>
        <end position="113"/>
    </location>
</feature>
<accession>A0ABQ0B9M8</accession>
<keyword evidence="1" id="KW-1133">Transmembrane helix</keyword>
<keyword evidence="1" id="KW-0812">Transmembrane</keyword>
<comment type="caution">
    <text evidence="2">The sequence shown here is derived from an EMBL/GenBank/DDBJ whole genome shotgun (WGS) entry which is preliminary data.</text>
</comment>